<proteinExistence type="predicted"/>
<protein>
    <submittedName>
        <fullName evidence="1">Uncharacterized protein</fullName>
    </submittedName>
</protein>
<dbReference type="OrthoDB" id="2411290at2"/>
<evidence type="ECO:0000313" key="2">
    <source>
        <dbReference type="Proteomes" id="UP000198642"/>
    </source>
</evidence>
<gene>
    <name evidence="1" type="ORF">SAMN04488072_10428</name>
</gene>
<dbReference type="AlphaFoldDB" id="A0A1I0WYW3"/>
<dbReference type="Proteomes" id="UP000198642">
    <property type="component" value="Unassembled WGS sequence"/>
</dbReference>
<accession>A0A1I0WYW3</accession>
<reference evidence="1 2" key="1">
    <citation type="submission" date="2016-10" db="EMBL/GenBank/DDBJ databases">
        <authorList>
            <person name="de Groot N.N."/>
        </authorList>
    </citation>
    <scope>NUCLEOTIDE SEQUENCE [LARGE SCALE GENOMIC DNA]</scope>
    <source>
        <strain evidence="1 2">CGMCC 1.3702</strain>
    </source>
</reference>
<organism evidence="1 2">
    <name type="scientific">Lentibacillus halodurans</name>
    <dbReference type="NCBI Taxonomy" id="237679"/>
    <lineage>
        <taxon>Bacteria</taxon>
        <taxon>Bacillati</taxon>
        <taxon>Bacillota</taxon>
        <taxon>Bacilli</taxon>
        <taxon>Bacillales</taxon>
        <taxon>Bacillaceae</taxon>
        <taxon>Lentibacillus</taxon>
    </lineage>
</organism>
<keyword evidence="2" id="KW-1185">Reference proteome</keyword>
<name>A0A1I0WYW3_9BACI</name>
<dbReference type="EMBL" id="FOJW01000004">
    <property type="protein sequence ID" value="SFA93919.1"/>
    <property type="molecule type" value="Genomic_DNA"/>
</dbReference>
<evidence type="ECO:0000313" key="1">
    <source>
        <dbReference type="EMBL" id="SFA93919.1"/>
    </source>
</evidence>
<sequence length="109" mass="12191">MHGFLAEYVSSTTKISIINADGKITASQEVLIPKDSYVQILTKEMIEFSHEQKLYHNDIFAIGVAVDPVDTLGFQSYEQFKKELESSFGFSAVVDPDMDNVKKQLLSLA</sequence>
<dbReference type="RefSeq" id="WP_090235068.1">
    <property type="nucleotide sequence ID" value="NZ_FOJW01000004.1"/>
</dbReference>